<dbReference type="SMART" id="SM00849">
    <property type="entry name" value="Lactamase_B"/>
    <property type="match status" value="1"/>
</dbReference>
<dbReference type="Gene3D" id="3.60.15.10">
    <property type="entry name" value="Ribonuclease Z/Hydroxyacylglutathione hydrolase-like"/>
    <property type="match status" value="1"/>
</dbReference>
<name>A0A081P9N8_9BACL</name>
<evidence type="ECO:0000256" key="3">
    <source>
        <dbReference type="ARBA" id="ARBA00048505"/>
    </source>
</evidence>
<evidence type="ECO:0000256" key="1">
    <source>
        <dbReference type="ARBA" id="ARBA00034221"/>
    </source>
</evidence>
<dbReference type="PANTHER" id="PTHR42951:SF9">
    <property type="entry name" value="METAL-DEPENDENT HYDROLASE"/>
    <property type="match status" value="1"/>
</dbReference>
<comment type="caution">
    <text evidence="5">The sequence shown here is derived from an EMBL/GenBank/DDBJ whole genome shotgun (WGS) entry which is preliminary data.</text>
</comment>
<comment type="catalytic activity">
    <reaction evidence="1">
        <text>3',5'-cyclic CMP + H2O = CMP + H(+)</text>
        <dbReference type="Rhea" id="RHEA:72675"/>
        <dbReference type="ChEBI" id="CHEBI:15377"/>
        <dbReference type="ChEBI" id="CHEBI:15378"/>
        <dbReference type="ChEBI" id="CHEBI:58003"/>
        <dbReference type="ChEBI" id="CHEBI:60377"/>
    </reaction>
    <physiologicalReaction direction="left-to-right" evidence="1">
        <dbReference type="Rhea" id="RHEA:72676"/>
    </physiologicalReaction>
</comment>
<dbReference type="CDD" id="cd07721">
    <property type="entry name" value="yflN-like_MBL-fold"/>
    <property type="match status" value="1"/>
</dbReference>
<comment type="catalytic activity">
    <reaction evidence="3">
        <text>3',5'-cyclic UMP + H2O = UMP + H(+)</text>
        <dbReference type="Rhea" id="RHEA:70575"/>
        <dbReference type="ChEBI" id="CHEBI:15377"/>
        <dbReference type="ChEBI" id="CHEBI:15378"/>
        <dbReference type="ChEBI" id="CHEBI:57865"/>
        <dbReference type="ChEBI" id="CHEBI:184387"/>
    </reaction>
    <physiologicalReaction direction="left-to-right" evidence="3">
        <dbReference type="Rhea" id="RHEA:70576"/>
    </physiologicalReaction>
</comment>
<dbReference type="Pfam" id="PF00753">
    <property type="entry name" value="Lactamase_B"/>
    <property type="match status" value="1"/>
</dbReference>
<sequence>MQIKQELTVYQLTFMPRIFPVNCYFVEENDGLTLIDAALPYSDKGILQAAQTIGKPITRIVLTHAHDDHIGALDKLKQALPGVPVHISARDARLLAGDVTLDPGEPDTPVRGGVPKNVRTRAEVLLQDGDRVGSLLAVAAPGHTPGSMAFLDTRNRALIAGDAFQIRGGMAVSGQVRPWFPFPAMATWSKELALDSARKLWEHRPSLLAVGHGSMLSRPEEAIDRAIADAERTLPITAKRSV</sequence>
<accession>A0A081P9N8</accession>
<dbReference type="Proteomes" id="UP000028123">
    <property type="component" value="Unassembled WGS sequence"/>
</dbReference>
<gene>
    <name evidence="5" type="ORF">ET33_19375</name>
</gene>
<evidence type="ECO:0000256" key="2">
    <source>
        <dbReference type="ARBA" id="ARBA00034301"/>
    </source>
</evidence>
<evidence type="ECO:0000313" key="5">
    <source>
        <dbReference type="EMBL" id="KEQ27411.1"/>
    </source>
</evidence>
<feature type="domain" description="Metallo-beta-lactamase" evidence="4">
    <location>
        <begin position="20"/>
        <end position="212"/>
    </location>
</feature>
<dbReference type="InterPro" id="IPR050855">
    <property type="entry name" value="NDM-1-like"/>
</dbReference>
<evidence type="ECO:0000313" key="6">
    <source>
        <dbReference type="Proteomes" id="UP000028123"/>
    </source>
</evidence>
<dbReference type="AlphaFoldDB" id="A0A081P9N8"/>
<keyword evidence="6" id="KW-1185">Reference proteome</keyword>
<dbReference type="InterPro" id="IPR001279">
    <property type="entry name" value="Metallo-B-lactamas"/>
</dbReference>
<evidence type="ECO:0000259" key="4">
    <source>
        <dbReference type="SMART" id="SM00849"/>
    </source>
</evidence>
<dbReference type="EMBL" id="JNVM01000003">
    <property type="protein sequence ID" value="KEQ27411.1"/>
    <property type="molecule type" value="Genomic_DNA"/>
</dbReference>
<comment type="function">
    <text evidence="2">Counteracts the endogenous Pycsar antiviral defense system. Phosphodiesterase that enables metal-dependent hydrolysis of host cyclic nucleotide Pycsar defense signals such as cCMP and cUMP.</text>
</comment>
<dbReference type="PANTHER" id="PTHR42951">
    <property type="entry name" value="METALLO-BETA-LACTAMASE DOMAIN-CONTAINING"/>
    <property type="match status" value="1"/>
</dbReference>
<dbReference type="OrthoDB" id="9802248at2"/>
<dbReference type="eggNOG" id="COG0491">
    <property type="taxonomic scope" value="Bacteria"/>
</dbReference>
<organism evidence="5 6">
    <name type="scientific">Paenibacillus tyrfis</name>
    <dbReference type="NCBI Taxonomy" id="1501230"/>
    <lineage>
        <taxon>Bacteria</taxon>
        <taxon>Bacillati</taxon>
        <taxon>Bacillota</taxon>
        <taxon>Bacilli</taxon>
        <taxon>Bacillales</taxon>
        <taxon>Paenibacillaceae</taxon>
        <taxon>Paenibacillus</taxon>
    </lineage>
</organism>
<proteinExistence type="predicted"/>
<reference evidence="5 6" key="1">
    <citation type="submission" date="2014-06" db="EMBL/GenBank/DDBJ databases">
        <title>Draft genome sequence of Paenibacillus sp. MSt1.</title>
        <authorList>
            <person name="Aw Y.K."/>
            <person name="Ong K.S."/>
            <person name="Gan H.M."/>
            <person name="Lee S.M."/>
        </authorList>
    </citation>
    <scope>NUCLEOTIDE SEQUENCE [LARGE SCALE GENOMIC DNA]</scope>
    <source>
        <strain evidence="5 6">MSt1</strain>
    </source>
</reference>
<dbReference type="SUPFAM" id="SSF56281">
    <property type="entry name" value="Metallo-hydrolase/oxidoreductase"/>
    <property type="match status" value="1"/>
</dbReference>
<dbReference type="RefSeq" id="WP_036676144.1">
    <property type="nucleotide sequence ID" value="NZ_FYEP01000016.1"/>
</dbReference>
<dbReference type="InterPro" id="IPR036866">
    <property type="entry name" value="RibonucZ/Hydroxyglut_hydro"/>
</dbReference>
<protein>
    <recommendedName>
        <fullName evidence="4">Metallo-beta-lactamase domain-containing protein</fullName>
    </recommendedName>
</protein>